<reference evidence="1" key="1">
    <citation type="submission" date="2020-12" db="EMBL/GenBank/DDBJ databases">
        <title>Enhanced detection system for hospital associated transmission using whole genome sequencing surveillance.</title>
        <authorList>
            <person name="Harrison L.H."/>
            <person name="Van Tyne D."/>
            <person name="Marsh J.W."/>
            <person name="Griffith M.P."/>
            <person name="Snyder D.J."/>
            <person name="Cooper V.S."/>
            <person name="Mustapha M."/>
        </authorList>
    </citation>
    <scope>NUCLEOTIDE SEQUENCE</scope>
    <source>
        <strain evidence="1">PSB00042</strain>
    </source>
</reference>
<dbReference type="RefSeq" id="WP_198746854.1">
    <property type="nucleotide sequence ID" value="NZ_JAEHTE010000002.1"/>
</dbReference>
<proteinExistence type="predicted"/>
<comment type="caution">
    <text evidence="1">The sequence shown here is derived from an EMBL/GenBank/DDBJ whole genome shotgun (WGS) entry which is preliminary data.</text>
</comment>
<dbReference type="EMBL" id="JAEHTE010000002">
    <property type="protein sequence ID" value="MBI6883240.1"/>
    <property type="molecule type" value="Genomic_DNA"/>
</dbReference>
<name>A0A8I1JKA1_PSEPU</name>
<evidence type="ECO:0000313" key="2">
    <source>
        <dbReference type="Proteomes" id="UP000637061"/>
    </source>
</evidence>
<sequence length="608" mass="68191">MMIPFELLSSVAQKLSDFRGNGSGDILFSTTDRGNYGGYHWDETVALLKKADPTGFSLALLLHEMIEATVDGSKVQLSRVLREPGFVEKLHDITRIKAELDAVLEAPRATFHRRITKLLANVSPEFGEPTSREIALAMRDAVYCIEKGMSIKWVQCEPGIEIGVMTLRPQVVKQPDLAGFIHELKYNLPYGTHLAKIGHSDTAIGIKEPGVIVYMSSMKVNLATGKMQEYRSSNHHLNEKLDLDFVGQRYPEWHRTNVDHGFGSHRTQVEAQIDQVSDISRDSIIWLAMMMELAKREMSKTDRGAIRLAESARMALSHESVEANTLPVPYKPSWTLATPNLAEMLASLNLTEWELKFTADGLDGVDPKDFLPIGDSNVGLTLDTKQIVELKTRGHFPTFQEEELRKRSVRLISVSEGIAGTQEELESAIRKIYQVNLANYLISYGNRKMLQLWNADMTWFKEKLTANALNAMGAQCSHVKLTDFERWHAPVVAKQSAKHKGFKALCFIKGKGDCDVKAHVFPQTDSDLARVLGLSSVSDLPEYLQGWSRELGWTTGKGVTQLNPAITDSRWYFSVDDDGYSEDPESCYEGFIYFNSANHPTGANKPRY</sequence>
<protein>
    <submittedName>
        <fullName evidence="1">Uncharacterized protein</fullName>
    </submittedName>
</protein>
<gene>
    <name evidence="1" type="ORF">JEU22_04880</name>
</gene>
<dbReference type="Proteomes" id="UP000637061">
    <property type="component" value="Unassembled WGS sequence"/>
</dbReference>
<dbReference type="AlphaFoldDB" id="A0A8I1JKA1"/>
<evidence type="ECO:0000313" key="1">
    <source>
        <dbReference type="EMBL" id="MBI6883240.1"/>
    </source>
</evidence>
<organism evidence="1 2">
    <name type="scientific">Pseudomonas putida</name>
    <name type="common">Arthrobacter siderocapsulatus</name>
    <dbReference type="NCBI Taxonomy" id="303"/>
    <lineage>
        <taxon>Bacteria</taxon>
        <taxon>Pseudomonadati</taxon>
        <taxon>Pseudomonadota</taxon>
        <taxon>Gammaproteobacteria</taxon>
        <taxon>Pseudomonadales</taxon>
        <taxon>Pseudomonadaceae</taxon>
        <taxon>Pseudomonas</taxon>
    </lineage>
</organism>
<accession>A0A8I1JKA1</accession>